<dbReference type="SUPFAM" id="SSF54285">
    <property type="entry name" value="MoaD/ThiS"/>
    <property type="match status" value="1"/>
</dbReference>
<dbReference type="Pfam" id="PF02597">
    <property type="entry name" value="ThiS"/>
    <property type="match status" value="1"/>
</dbReference>
<name>A0A1Z1MR65_9FLOR</name>
<dbReference type="EMBL" id="MF101452">
    <property type="protein sequence ID" value="ARW68593.1"/>
    <property type="molecule type" value="Genomic_DNA"/>
</dbReference>
<dbReference type="PANTHER" id="PTHR34472">
    <property type="entry name" value="SULFUR CARRIER PROTEIN THIS"/>
    <property type="match status" value="1"/>
</dbReference>
<keyword evidence="1" id="KW-0934">Plastid</keyword>
<gene>
    <name evidence="1" type="primary">thiS</name>
</gene>
<dbReference type="RefSeq" id="YP_009399196.1">
    <property type="nucleotide sequence ID" value="NC_035295.1"/>
</dbReference>
<dbReference type="AlphaFoldDB" id="A0A1Z1MR65"/>
<protein>
    <submittedName>
        <fullName evidence="1">Thiamin biosynthesis protein S</fullName>
    </submittedName>
</protein>
<dbReference type="PANTHER" id="PTHR34472:SF1">
    <property type="entry name" value="SULFUR CARRIER PROTEIN THIS"/>
    <property type="match status" value="1"/>
</dbReference>
<dbReference type="GeneID" id="33361847"/>
<dbReference type="InterPro" id="IPR003749">
    <property type="entry name" value="ThiS/MoaD-like"/>
</dbReference>
<geneLocation type="chloroplast" evidence="1"/>
<keyword evidence="1" id="KW-0150">Chloroplast</keyword>
<dbReference type="CDD" id="cd00565">
    <property type="entry name" value="Ubl_ThiS"/>
    <property type="match status" value="1"/>
</dbReference>
<dbReference type="NCBIfam" id="TIGR01683">
    <property type="entry name" value="thiS"/>
    <property type="match status" value="1"/>
</dbReference>
<reference evidence="1" key="1">
    <citation type="journal article" date="2017" name="J. Phycol.">
        <title>Analysis of chloroplast genomes and a supermatrix inform reclassification of the Rhodomelaceae (Rhodophyta).</title>
        <authorList>
            <person name="Diaz-Tapia P."/>
            <person name="Maggs C.A."/>
            <person name="West J.A."/>
            <person name="Verbruggen H."/>
        </authorList>
    </citation>
    <scope>NUCLEOTIDE SEQUENCE</scope>
    <source>
        <strain evidence="1">PD1676</strain>
    </source>
</reference>
<dbReference type="InterPro" id="IPR012675">
    <property type="entry name" value="Beta-grasp_dom_sf"/>
</dbReference>
<proteinExistence type="predicted"/>
<dbReference type="InterPro" id="IPR016155">
    <property type="entry name" value="Mopterin_synth/thiamin_S_b"/>
</dbReference>
<dbReference type="Gene3D" id="3.10.20.30">
    <property type="match status" value="1"/>
</dbReference>
<organism evidence="1">
    <name type="scientific">Taenioma perpusillum</name>
    <dbReference type="NCBI Taxonomy" id="210852"/>
    <lineage>
        <taxon>Eukaryota</taxon>
        <taxon>Rhodophyta</taxon>
        <taxon>Florideophyceae</taxon>
        <taxon>Rhodymeniophycidae</taxon>
        <taxon>Ceramiales</taxon>
        <taxon>Delesseriaceae</taxon>
        <taxon>Taenioma</taxon>
    </lineage>
</organism>
<evidence type="ECO:0000313" key="1">
    <source>
        <dbReference type="EMBL" id="ARW68593.1"/>
    </source>
</evidence>
<accession>A0A1Z1MR65</accession>
<sequence>MKKITYITVYINGKPFNCHLSMTIKDFLLYLNFDLDLIVIEYNYQVMDISQYDNTILKMNDSIEVITIVGGG</sequence>
<dbReference type="InterPro" id="IPR010035">
    <property type="entry name" value="Thi_S"/>
</dbReference>